<accession>A0A124IWF9</accession>
<reference evidence="5 6" key="1">
    <citation type="submission" date="2015-12" db="EMBL/GenBank/DDBJ databases">
        <title>Draft genome sequence of Acidibacillus ferrooxidans ITV001, isolated from a chalcopyrite acid mine drainage site in Brazil.</title>
        <authorList>
            <person name="Dall'Agnol H."/>
            <person name="Nancucheo I."/>
            <person name="Johnson B."/>
            <person name="Oliveira R."/>
            <person name="Leite L."/>
            <person name="Pylro V."/>
            <person name="Nunes G.L."/>
            <person name="Tzotzos G."/>
            <person name="Fernandes G.R."/>
            <person name="Dutra J."/>
            <person name="Orellana S.C."/>
            <person name="Oliveira G."/>
        </authorList>
    </citation>
    <scope>NUCLEOTIDE SEQUENCE [LARGE SCALE GENOMIC DNA]</scope>
    <source>
        <strain evidence="6">ITV01</strain>
    </source>
</reference>
<comment type="caution">
    <text evidence="5">The sequence shown here is derived from an EMBL/GenBank/DDBJ whole genome shotgun (WGS) entry which is preliminary data.</text>
</comment>
<dbReference type="Pfam" id="PF01420">
    <property type="entry name" value="Methylase_S"/>
    <property type="match status" value="1"/>
</dbReference>
<evidence type="ECO:0000259" key="4">
    <source>
        <dbReference type="Pfam" id="PF01420"/>
    </source>
</evidence>
<dbReference type="CDD" id="cd17259">
    <property type="entry name" value="RMtype1_S_StySKI-TRD2-CR2_like"/>
    <property type="match status" value="1"/>
</dbReference>
<name>A0A124IWF9_9BACL</name>
<dbReference type="CDD" id="cd17245">
    <property type="entry name" value="RMtype1_S_TteMORF1547P-TRD2-CR2_Aco12261I-TRD1-CR1_like"/>
    <property type="match status" value="1"/>
</dbReference>
<evidence type="ECO:0000313" key="5">
    <source>
        <dbReference type="EMBL" id="KUO97291.1"/>
    </source>
</evidence>
<evidence type="ECO:0000256" key="3">
    <source>
        <dbReference type="ARBA" id="ARBA00023125"/>
    </source>
</evidence>
<feature type="domain" description="Type I restriction modification DNA specificity" evidence="4">
    <location>
        <begin position="61"/>
        <end position="166"/>
    </location>
</feature>
<dbReference type="OrthoDB" id="9811611at2"/>
<comment type="similarity">
    <text evidence="1">Belongs to the type-I restriction system S methylase family.</text>
</comment>
<dbReference type="AlphaFoldDB" id="A0A124IWF9"/>
<dbReference type="PANTHER" id="PTHR30408">
    <property type="entry name" value="TYPE-1 RESTRICTION ENZYME ECOKI SPECIFICITY PROTEIN"/>
    <property type="match status" value="1"/>
</dbReference>
<dbReference type="GO" id="GO:0009307">
    <property type="term" value="P:DNA restriction-modification system"/>
    <property type="evidence" value="ECO:0007669"/>
    <property type="project" value="UniProtKB-KW"/>
</dbReference>
<dbReference type="EMBL" id="LPVJ01000003">
    <property type="protein sequence ID" value="KUO97291.1"/>
    <property type="molecule type" value="Genomic_DNA"/>
</dbReference>
<dbReference type="Gene3D" id="3.90.220.20">
    <property type="entry name" value="DNA methylase specificity domains"/>
    <property type="match status" value="2"/>
</dbReference>
<dbReference type="InterPro" id="IPR052021">
    <property type="entry name" value="Type-I_RS_S_subunit"/>
</dbReference>
<evidence type="ECO:0000256" key="1">
    <source>
        <dbReference type="ARBA" id="ARBA00010923"/>
    </source>
</evidence>
<dbReference type="REBASE" id="147131">
    <property type="entry name" value="S.AfeITV01ORF11925P"/>
</dbReference>
<sequence length="421" mass="47126">MNAVDGWISDGLGKVASVTMGQSPDSKFYSEEPTGLPFLQGCSEFRARTPNPVLYCSQVKKVAEAGSILFSVRAPVGKINIANKEYIIGRGLAAILATGIDPGYLEHFLTYCEPKFRNASQGSTFEAINSVELNNWKLRFPISRSEQTKIAEILSTVDRAIEQTEALIAKQQRIKTGLMHDLLTRGIDEQGNLRSEETHQFKDSPLGRIPVEWNAEPLSSIVDLQVGYAFKSSWFSEDGIRLLRGENVGNGRSDWKDRKYLPDSIASKFLDYELAAGDLIIGMDRTFTKQGFKVSLLREEDIPSLLVQRVGRFRPLSVSVGFMRLLIQSPAYRRELLLQQKGMDIPHLSKSEILSPIVPIPQSINEMNEISSRMQTFERAEQGNSDQLQKLYSLKTALMQDLMTGKKRVTALLNETEVMNG</sequence>
<organism evidence="5 6">
    <name type="scientific">Ferroacidibacillus organovorans</name>
    <dbReference type="NCBI Taxonomy" id="1765683"/>
    <lineage>
        <taxon>Bacteria</taxon>
        <taxon>Bacillati</taxon>
        <taxon>Bacillota</taxon>
        <taxon>Bacilli</taxon>
        <taxon>Bacillales</taxon>
        <taxon>Alicyclobacillaceae</taxon>
        <taxon>Ferroacidibacillus</taxon>
    </lineage>
</organism>
<dbReference type="InterPro" id="IPR044946">
    <property type="entry name" value="Restrct_endonuc_typeI_TRD_sf"/>
</dbReference>
<keyword evidence="3" id="KW-0238">DNA-binding</keyword>
<dbReference type="SUPFAM" id="SSF116734">
    <property type="entry name" value="DNA methylase specificity domain"/>
    <property type="match status" value="2"/>
</dbReference>
<proteinExistence type="inferred from homology"/>
<keyword evidence="2" id="KW-0680">Restriction system</keyword>
<evidence type="ECO:0000313" key="6">
    <source>
        <dbReference type="Proteomes" id="UP000053557"/>
    </source>
</evidence>
<dbReference type="InterPro" id="IPR000055">
    <property type="entry name" value="Restrct_endonuc_typeI_TRD"/>
</dbReference>
<gene>
    <name evidence="5" type="ORF">ATW55_11920</name>
</gene>
<dbReference type="Proteomes" id="UP000053557">
    <property type="component" value="Unassembled WGS sequence"/>
</dbReference>
<dbReference type="GO" id="GO:0003677">
    <property type="term" value="F:DNA binding"/>
    <property type="evidence" value="ECO:0007669"/>
    <property type="project" value="UniProtKB-KW"/>
</dbReference>
<evidence type="ECO:0000256" key="2">
    <source>
        <dbReference type="ARBA" id="ARBA00022747"/>
    </source>
</evidence>
<dbReference type="PANTHER" id="PTHR30408:SF12">
    <property type="entry name" value="TYPE I RESTRICTION ENZYME MJAVIII SPECIFICITY SUBUNIT"/>
    <property type="match status" value="1"/>
</dbReference>
<protein>
    <recommendedName>
        <fullName evidence="4">Type I restriction modification DNA specificity domain-containing protein</fullName>
    </recommendedName>
</protein>
<keyword evidence="6" id="KW-1185">Reference proteome</keyword>
<dbReference type="RefSeq" id="WP_067711293.1">
    <property type="nucleotide sequence ID" value="NZ_LPVJ01000003.1"/>
</dbReference>